<reference evidence="2" key="2">
    <citation type="journal article" date="2022" name="Microbiol. Resour. Announc.">
        <title>Metagenome Sequencing to Explore Phylogenomics of Terrestrial Cyanobacteria.</title>
        <authorList>
            <person name="Ward R.D."/>
            <person name="Stajich J.E."/>
            <person name="Johansen J.R."/>
            <person name="Huntemann M."/>
            <person name="Clum A."/>
            <person name="Foster B."/>
            <person name="Foster B."/>
            <person name="Roux S."/>
            <person name="Palaniappan K."/>
            <person name="Varghese N."/>
            <person name="Mukherjee S."/>
            <person name="Reddy T.B.K."/>
            <person name="Daum C."/>
            <person name="Copeland A."/>
            <person name="Chen I.A."/>
            <person name="Ivanova N.N."/>
            <person name="Kyrpides N.C."/>
            <person name="Shapiro N."/>
            <person name="Eloe-Fadrosh E.A."/>
            <person name="Pietrasiak N."/>
        </authorList>
    </citation>
    <scope>NUCLEOTIDE SEQUENCE</scope>
    <source>
        <strain evidence="2">HA4357-MV3</strain>
    </source>
</reference>
<dbReference type="NCBIfam" id="TIGR04533">
    <property type="entry name" value="cyanosortB_assc"/>
    <property type="match status" value="1"/>
</dbReference>
<sequence length="234" mass="26754">MISAKLFKERYFAQVVTLLLLLLILVIGAVPGYLKGNWQWQEPPPITNLKKLKQIRQTGLALPGWQTIEQAEQPIGEQKWSLQLIKKQDSKTETEAVLLLLPQNGPKKQPQVEWTEINGWGRSRWGQWDIAQSRVVEFTVKQPQAKVKARFFRAATTEQTFAVLQWYAWRDGGDPSTLQWLLADQIAQLQKQRAAWVAVSILIPMEPLGKIDTVWSEVKSLGKTVQDTLMTNKL</sequence>
<organism evidence="2 3">
    <name type="scientific">Pelatocladus maniniholoensis HA4357-MV3</name>
    <dbReference type="NCBI Taxonomy" id="1117104"/>
    <lineage>
        <taxon>Bacteria</taxon>
        <taxon>Bacillati</taxon>
        <taxon>Cyanobacteriota</taxon>
        <taxon>Cyanophyceae</taxon>
        <taxon>Nostocales</taxon>
        <taxon>Nostocaceae</taxon>
        <taxon>Pelatocladus</taxon>
    </lineage>
</organism>
<dbReference type="EMBL" id="JAHHHW010000107">
    <property type="protein sequence ID" value="MBW4433524.1"/>
    <property type="molecule type" value="Genomic_DNA"/>
</dbReference>
<dbReference type="Proteomes" id="UP000813215">
    <property type="component" value="Unassembled WGS sequence"/>
</dbReference>
<keyword evidence="1" id="KW-1133">Transmembrane helix</keyword>
<dbReference type="InterPro" id="IPR030917">
    <property type="entry name" value="Cyanoexo_CrtB_assoc"/>
</dbReference>
<evidence type="ECO:0000313" key="2">
    <source>
        <dbReference type="EMBL" id="MBW4433524.1"/>
    </source>
</evidence>
<name>A0A9E3HB62_9NOST</name>
<keyword evidence="1" id="KW-0812">Transmembrane</keyword>
<comment type="caution">
    <text evidence="2">The sequence shown here is derived from an EMBL/GenBank/DDBJ whole genome shotgun (WGS) entry which is preliminary data.</text>
</comment>
<protein>
    <submittedName>
        <fullName evidence="2">Cyanoexosortase B system-associated protein</fullName>
    </submittedName>
</protein>
<evidence type="ECO:0000256" key="1">
    <source>
        <dbReference type="SAM" id="Phobius"/>
    </source>
</evidence>
<gene>
    <name evidence="2" type="ORF">KME28_17835</name>
</gene>
<keyword evidence="1" id="KW-0472">Membrane</keyword>
<dbReference type="AlphaFoldDB" id="A0A9E3HB62"/>
<feature type="transmembrane region" description="Helical" evidence="1">
    <location>
        <begin position="12"/>
        <end position="34"/>
    </location>
</feature>
<evidence type="ECO:0000313" key="3">
    <source>
        <dbReference type="Proteomes" id="UP000813215"/>
    </source>
</evidence>
<reference evidence="2" key="1">
    <citation type="submission" date="2021-05" db="EMBL/GenBank/DDBJ databases">
        <authorList>
            <person name="Pietrasiak N."/>
            <person name="Ward R."/>
            <person name="Stajich J.E."/>
            <person name="Kurbessoian T."/>
        </authorList>
    </citation>
    <scope>NUCLEOTIDE SEQUENCE</scope>
    <source>
        <strain evidence="2">HA4357-MV3</strain>
    </source>
</reference>
<proteinExistence type="predicted"/>
<accession>A0A9E3HB62</accession>